<keyword evidence="1" id="KW-0812">Transmembrane</keyword>
<evidence type="ECO:0000313" key="3">
    <source>
        <dbReference type="Proteomes" id="UP000178612"/>
    </source>
</evidence>
<name>A0A1G2T591_9BACT</name>
<comment type="caution">
    <text evidence="2">The sequence shown here is derived from an EMBL/GenBank/DDBJ whole genome shotgun (WGS) entry which is preliminary data.</text>
</comment>
<dbReference type="AlphaFoldDB" id="A0A1G2T591"/>
<organism evidence="2 3">
    <name type="scientific">Candidatus Zambryskibacteria bacterium RIFCSPHIGHO2_01_FULL_49_18</name>
    <dbReference type="NCBI Taxonomy" id="1802740"/>
    <lineage>
        <taxon>Bacteria</taxon>
        <taxon>Candidatus Zambryskiibacteriota</taxon>
    </lineage>
</organism>
<keyword evidence="1" id="KW-1133">Transmembrane helix</keyword>
<reference evidence="2 3" key="1">
    <citation type="journal article" date="2016" name="Nat. Commun.">
        <title>Thousands of microbial genomes shed light on interconnected biogeochemical processes in an aquifer system.</title>
        <authorList>
            <person name="Anantharaman K."/>
            <person name="Brown C.T."/>
            <person name="Hug L.A."/>
            <person name="Sharon I."/>
            <person name="Castelle C.J."/>
            <person name="Probst A.J."/>
            <person name="Thomas B.C."/>
            <person name="Singh A."/>
            <person name="Wilkins M.J."/>
            <person name="Karaoz U."/>
            <person name="Brodie E.L."/>
            <person name="Williams K.H."/>
            <person name="Hubbard S.S."/>
            <person name="Banfield J.F."/>
        </authorList>
    </citation>
    <scope>NUCLEOTIDE SEQUENCE [LARGE SCALE GENOMIC DNA]</scope>
</reference>
<keyword evidence="1" id="KW-0472">Membrane</keyword>
<dbReference type="EMBL" id="MHVJ01000001">
    <property type="protein sequence ID" value="OHA92467.1"/>
    <property type="molecule type" value="Genomic_DNA"/>
</dbReference>
<accession>A0A1G2T591</accession>
<dbReference type="Proteomes" id="UP000178612">
    <property type="component" value="Unassembled WGS sequence"/>
</dbReference>
<evidence type="ECO:0000256" key="1">
    <source>
        <dbReference type="SAM" id="Phobius"/>
    </source>
</evidence>
<evidence type="ECO:0008006" key="4">
    <source>
        <dbReference type="Google" id="ProtNLM"/>
    </source>
</evidence>
<proteinExistence type="predicted"/>
<evidence type="ECO:0000313" key="2">
    <source>
        <dbReference type="EMBL" id="OHA92467.1"/>
    </source>
</evidence>
<protein>
    <recommendedName>
        <fullName evidence="4">Helix-turn-helix domain-containing protein</fullName>
    </recommendedName>
</protein>
<feature type="transmembrane region" description="Helical" evidence="1">
    <location>
        <begin position="195"/>
        <end position="216"/>
    </location>
</feature>
<gene>
    <name evidence="2" type="ORF">A2758_01155</name>
</gene>
<sequence>MDELIIEDKKYVSSKRAAKITGYAKDYIGQLCREGRVPARLVGRSWYVLETAIQDHRFGTTDIQPEERAETPQDAVISQKWESPKYESAQEELLPSVNRLRDDEIGVSEEDSEELKESERLQDTWKTWFDRIADADTAPIASEVSLEKIEEETEEPINVPVHAVYRQPPEELLPRSQNIEIEEQKKEEPMVWSRASVMAIQIFSVLLAIIVTSLAIAGSGYLDEYIISNSQVRIIAGVGLYNK</sequence>